<sequence length="113" mass="12823">MIEQSEHLPFDFYFMMPYCVPATAFEHFRAALRSEDLISFYQNKKVIGLAEVMAFPDVSHAEEDMLQKLYDSNRLGKSIDGHAAGLPEQQLDVYMSAGIKTDHECTASEEAKE</sequence>
<accession>A0AAW7IT57</accession>
<dbReference type="Pfam" id="PF01979">
    <property type="entry name" value="Amidohydro_1"/>
    <property type="match status" value="1"/>
</dbReference>
<comment type="caution">
    <text evidence="2">The sequence shown here is derived from an EMBL/GenBank/DDBJ whole genome shotgun (WGS) entry which is preliminary data.</text>
</comment>
<dbReference type="EMBL" id="JAUCEY010000008">
    <property type="protein sequence ID" value="MDM5453478.1"/>
    <property type="molecule type" value="Genomic_DNA"/>
</dbReference>
<dbReference type="InterPro" id="IPR006680">
    <property type="entry name" value="Amidohydro-rel"/>
</dbReference>
<proteinExistence type="predicted"/>
<organism evidence="2 3">
    <name type="scientific">Peribacillus simplex</name>
    <dbReference type="NCBI Taxonomy" id="1478"/>
    <lineage>
        <taxon>Bacteria</taxon>
        <taxon>Bacillati</taxon>
        <taxon>Bacillota</taxon>
        <taxon>Bacilli</taxon>
        <taxon>Bacillales</taxon>
        <taxon>Bacillaceae</taxon>
        <taxon>Peribacillus</taxon>
    </lineage>
</organism>
<dbReference type="Gene3D" id="3.20.20.140">
    <property type="entry name" value="Metal-dependent hydrolases"/>
    <property type="match status" value="1"/>
</dbReference>
<dbReference type="Proteomes" id="UP001234602">
    <property type="component" value="Unassembled WGS sequence"/>
</dbReference>
<evidence type="ECO:0000313" key="3">
    <source>
        <dbReference type="Proteomes" id="UP001234602"/>
    </source>
</evidence>
<protein>
    <recommendedName>
        <fullName evidence="1">Amidohydrolase-related domain-containing protein</fullName>
    </recommendedName>
</protein>
<evidence type="ECO:0000259" key="1">
    <source>
        <dbReference type="Pfam" id="PF01979"/>
    </source>
</evidence>
<dbReference type="RefSeq" id="WP_289320281.1">
    <property type="nucleotide sequence ID" value="NZ_JAUCEY010000008.1"/>
</dbReference>
<dbReference type="GO" id="GO:0016787">
    <property type="term" value="F:hydrolase activity"/>
    <property type="evidence" value="ECO:0007669"/>
    <property type="project" value="InterPro"/>
</dbReference>
<name>A0AAW7IT57_9BACI</name>
<dbReference type="SUPFAM" id="SSF51556">
    <property type="entry name" value="Metallo-dependent hydrolases"/>
    <property type="match status" value="1"/>
</dbReference>
<feature type="domain" description="Amidohydrolase-related" evidence="1">
    <location>
        <begin position="1"/>
        <end position="110"/>
    </location>
</feature>
<reference evidence="2" key="1">
    <citation type="submission" date="2023-06" db="EMBL/GenBank/DDBJ databases">
        <title>Comparative genomics of Bacillaceae isolates and their secondary metabolite potential.</title>
        <authorList>
            <person name="Song L."/>
            <person name="Nielsen L.J."/>
            <person name="Mohite O."/>
            <person name="Xu X."/>
            <person name="Weber T."/>
            <person name="Kovacs A.T."/>
        </authorList>
    </citation>
    <scope>NUCLEOTIDE SEQUENCE</scope>
    <source>
        <strain evidence="2">D8_B_37</strain>
    </source>
</reference>
<gene>
    <name evidence="2" type="ORF">QUF89_14970</name>
</gene>
<dbReference type="InterPro" id="IPR032466">
    <property type="entry name" value="Metal_Hydrolase"/>
</dbReference>
<evidence type="ECO:0000313" key="2">
    <source>
        <dbReference type="EMBL" id="MDM5453478.1"/>
    </source>
</evidence>
<dbReference type="AlphaFoldDB" id="A0AAW7IT57"/>